<feature type="signal peptide" evidence="1">
    <location>
        <begin position="1"/>
        <end position="18"/>
    </location>
</feature>
<dbReference type="Ensembl" id="ENSEBUT00000012461.1">
    <property type="protein sequence ID" value="ENSEBUP00000011885.1"/>
    <property type="gene ID" value="ENSEBUG00000007610.1"/>
</dbReference>
<feature type="chain" id="PRO_5034160357" evidence="1">
    <location>
        <begin position="19"/>
        <end position="309"/>
    </location>
</feature>
<dbReference type="AlphaFoldDB" id="A0A8C4WUL7"/>
<keyword evidence="3" id="KW-1185">Reference proteome</keyword>
<name>A0A8C4WUL7_EPTBU</name>
<accession>A0A8C4WUL7</accession>
<evidence type="ECO:0000313" key="3">
    <source>
        <dbReference type="Proteomes" id="UP000694388"/>
    </source>
</evidence>
<sequence length="309" mass="34070">MVRAAHLVLLGLVIITRGIVTQRYASQSNDLDVVRHRCDRYPRYIYIGRDVTGTPIGMDVGTCQSPSGHATDRLVGPATRPGQIKPMTMLEVLRSRLAMSKSPGGELSGSYQVPSCPAVHECKPARTWVVRGLGTRLLHVTEHCECMRIPNICIRIPHVHVFYPGTSQETVVDVGQCTGHRECVATRMRPVPVTGLANSVLTHVKEACSHLGACMRVPHLEIHHEVFKSSNGTQRISLKEIDVGRCLGTCSPNHSTLCLLRNPKSPHNCLRALRSHQNTCTPIRFKSSQVLLHNRDSHTLHVVTACGCK</sequence>
<protein>
    <submittedName>
        <fullName evidence="2">Im:7138239</fullName>
    </submittedName>
</protein>
<dbReference type="PANTHER" id="PTHR39313">
    <property type="entry name" value="IM:7138239"/>
    <property type="match status" value="1"/>
</dbReference>
<dbReference type="Proteomes" id="UP000694388">
    <property type="component" value="Unplaced"/>
</dbReference>
<dbReference type="OMA" id="NQHGQIR"/>
<keyword evidence="1" id="KW-0732">Signal</keyword>
<dbReference type="GeneTree" id="ENSGT00390000005847"/>
<evidence type="ECO:0000256" key="1">
    <source>
        <dbReference type="SAM" id="SignalP"/>
    </source>
</evidence>
<proteinExistence type="predicted"/>
<organism evidence="2 3">
    <name type="scientific">Eptatretus burgeri</name>
    <name type="common">Inshore hagfish</name>
    <dbReference type="NCBI Taxonomy" id="7764"/>
    <lineage>
        <taxon>Eukaryota</taxon>
        <taxon>Metazoa</taxon>
        <taxon>Chordata</taxon>
        <taxon>Craniata</taxon>
        <taxon>Vertebrata</taxon>
        <taxon>Cyclostomata</taxon>
        <taxon>Myxini</taxon>
        <taxon>Myxiniformes</taxon>
        <taxon>Myxinidae</taxon>
        <taxon>Eptatretinae</taxon>
        <taxon>Eptatretus</taxon>
    </lineage>
</organism>
<dbReference type="PANTHER" id="PTHR39313:SF1">
    <property type="entry name" value="IM:7138239"/>
    <property type="match status" value="1"/>
</dbReference>
<reference evidence="2" key="2">
    <citation type="submission" date="2025-09" db="UniProtKB">
        <authorList>
            <consortium name="Ensembl"/>
        </authorList>
    </citation>
    <scope>IDENTIFICATION</scope>
</reference>
<evidence type="ECO:0000313" key="2">
    <source>
        <dbReference type="Ensembl" id="ENSEBUP00000011885.1"/>
    </source>
</evidence>
<reference evidence="2" key="1">
    <citation type="submission" date="2025-08" db="UniProtKB">
        <authorList>
            <consortium name="Ensembl"/>
        </authorList>
    </citation>
    <scope>IDENTIFICATION</scope>
</reference>